<keyword evidence="2" id="KW-0689">Ribosomal protein</keyword>
<dbReference type="EMBL" id="WWBZ02000007">
    <property type="protein sequence ID" value="KAF4312362.1"/>
    <property type="molecule type" value="Genomic_DNA"/>
</dbReference>
<feature type="compositionally biased region" description="Basic residues" evidence="1">
    <location>
        <begin position="369"/>
        <end position="379"/>
    </location>
</feature>
<dbReference type="AlphaFoldDB" id="A0A8H4J3G1"/>
<protein>
    <submittedName>
        <fullName evidence="2">Ribosomal protein s35 mitochondrial protein</fullName>
    </submittedName>
</protein>
<dbReference type="GO" id="GO:0003735">
    <property type="term" value="F:structural constituent of ribosome"/>
    <property type="evidence" value="ECO:0007669"/>
    <property type="project" value="TreeGrafter"/>
</dbReference>
<dbReference type="OrthoDB" id="10052321at2759"/>
<dbReference type="PANTHER" id="PTHR28158:SF1">
    <property type="entry name" value="SMALL RIBOSOMAL SUBUNIT PROTEIN MS45"/>
    <property type="match status" value="1"/>
</dbReference>
<evidence type="ECO:0000313" key="2">
    <source>
        <dbReference type="EMBL" id="KAF4312362.1"/>
    </source>
</evidence>
<reference evidence="2" key="1">
    <citation type="submission" date="2020-04" db="EMBL/GenBank/DDBJ databases">
        <title>Genome Assembly and Annotation of Botryosphaeria dothidea sdau 11-99, a Latent Pathogen of Apple Fruit Ring Rot in China.</title>
        <authorList>
            <person name="Yu C."/>
            <person name="Diao Y."/>
            <person name="Lu Q."/>
            <person name="Zhao J."/>
            <person name="Cui S."/>
            <person name="Peng C."/>
            <person name="He B."/>
            <person name="Liu H."/>
        </authorList>
    </citation>
    <scope>NUCLEOTIDE SEQUENCE [LARGE SCALE GENOMIC DNA]</scope>
    <source>
        <strain evidence="2">Sdau11-99</strain>
    </source>
</reference>
<dbReference type="PANTHER" id="PTHR28158">
    <property type="entry name" value="37S RIBOSOMAL PROTEIN S35, MITOCHONDRIAL"/>
    <property type="match status" value="1"/>
</dbReference>
<dbReference type="InterPro" id="IPR021036">
    <property type="entry name" value="Ribosomal_mS45"/>
</dbReference>
<feature type="region of interest" description="Disordered" evidence="1">
    <location>
        <begin position="300"/>
        <end position="325"/>
    </location>
</feature>
<gene>
    <name evidence="2" type="ORF">GTA08_BOTSDO12379</name>
</gene>
<keyword evidence="2" id="KW-0687">Ribonucleoprotein</keyword>
<proteinExistence type="predicted"/>
<dbReference type="GO" id="GO:0005763">
    <property type="term" value="C:mitochondrial small ribosomal subunit"/>
    <property type="evidence" value="ECO:0007669"/>
    <property type="project" value="TreeGrafter"/>
</dbReference>
<accession>A0A8H4J3G1</accession>
<keyword evidence="3" id="KW-1185">Reference proteome</keyword>
<feature type="region of interest" description="Disordered" evidence="1">
    <location>
        <begin position="344"/>
        <end position="379"/>
    </location>
</feature>
<sequence length="379" mass="43302">MPSRLPSSAFPSSLSHCIPTTRSQCASQASRRWHARNFSQSCHREQTALRRQMYDWLNGPGAKLRNPLPGSTNYLGAYDKYGNLIRASDQAQSKRRRDGEEANSSEDGGLEARIEPGVEAQDEDALPPESREDLQPFPLNRHFYSQPVLSEELREKIYDEVVVRNTPISVVSSSYKITMERVAAVVRLKTVEKQWEAQEKPMAKPYSRAVLSMLPTTGLATDLKWQPAHESIADIRVHPATRQQIFYPTSESRHFTREDAAKAFANDLLPADKRIPHPDLVEAERDEFMGLDFDTRVRRQQERNEKHAQERLRREKKAAEKAAATRTVQGRRWDFQFQDFSVDQVGRDGKSPAGVGWRYGAPHEDRKRGQVKIPKRVDA</sequence>
<dbReference type="GO" id="GO:0032543">
    <property type="term" value="P:mitochondrial translation"/>
    <property type="evidence" value="ECO:0007669"/>
    <property type="project" value="TreeGrafter"/>
</dbReference>
<evidence type="ECO:0000256" key="1">
    <source>
        <dbReference type="SAM" id="MobiDB-lite"/>
    </source>
</evidence>
<feature type="compositionally biased region" description="Basic and acidic residues" evidence="1">
    <location>
        <begin position="300"/>
        <end position="320"/>
    </location>
</feature>
<comment type="caution">
    <text evidence="2">The sequence shown here is derived from an EMBL/GenBank/DDBJ whole genome shotgun (WGS) entry which is preliminary data.</text>
</comment>
<dbReference type="Proteomes" id="UP000572817">
    <property type="component" value="Unassembled WGS sequence"/>
</dbReference>
<name>A0A8H4J3G1_9PEZI</name>
<dbReference type="Pfam" id="PF12298">
    <property type="entry name" value="Bot1p"/>
    <property type="match status" value="1"/>
</dbReference>
<organism evidence="2 3">
    <name type="scientific">Botryosphaeria dothidea</name>
    <dbReference type="NCBI Taxonomy" id="55169"/>
    <lineage>
        <taxon>Eukaryota</taxon>
        <taxon>Fungi</taxon>
        <taxon>Dikarya</taxon>
        <taxon>Ascomycota</taxon>
        <taxon>Pezizomycotina</taxon>
        <taxon>Dothideomycetes</taxon>
        <taxon>Dothideomycetes incertae sedis</taxon>
        <taxon>Botryosphaeriales</taxon>
        <taxon>Botryosphaeriaceae</taxon>
        <taxon>Botryosphaeria</taxon>
    </lineage>
</organism>
<feature type="region of interest" description="Disordered" evidence="1">
    <location>
        <begin position="88"/>
        <end position="136"/>
    </location>
</feature>
<evidence type="ECO:0000313" key="3">
    <source>
        <dbReference type="Proteomes" id="UP000572817"/>
    </source>
</evidence>